<proteinExistence type="predicted"/>
<name>A0ACC1S5S3_9HYPO</name>
<reference evidence="1" key="1">
    <citation type="submission" date="2022-08" db="EMBL/GenBank/DDBJ databases">
        <title>Genome Sequence of Fusarium decemcellulare.</title>
        <authorList>
            <person name="Buettner E."/>
        </authorList>
    </citation>
    <scope>NUCLEOTIDE SEQUENCE</scope>
    <source>
        <strain evidence="1">Babe19</strain>
    </source>
</reference>
<dbReference type="Proteomes" id="UP001148629">
    <property type="component" value="Unassembled WGS sequence"/>
</dbReference>
<accession>A0ACC1S5S3</accession>
<protein>
    <submittedName>
        <fullName evidence="1">Uncharacterized protein</fullName>
    </submittedName>
</protein>
<organism evidence="1 2">
    <name type="scientific">Fusarium decemcellulare</name>
    <dbReference type="NCBI Taxonomy" id="57161"/>
    <lineage>
        <taxon>Eukaryota</taxon>
        <taxon>Fungi</taxon>
        <taxon>Dikarya</taxon>
        <taxon>Ascomycota</taxon>
        <taxon>Pezizomycotina</taxon>
        <taxon>Sordariomycetes</taxon>
        <taxon>Hypocreomycetidae</taxon>
        <taxon>Hypocreales</taxon>
        <taxon>Nectriaceae</taxon>
        <taxon>Fusarium</taxon>
        <taxon>Fusarium decemcellulare species complex</taxon>
    </lineage>
</organism>
<comment type="caution">
    <text evidence="1">The sequence shown here is derived from an EMBL/GenBank/DDBJ whole genome shotgun (WGS) entry which is preliminary data.</text>
</comment>
<keyword evidence="2" id="KW-1185">Reference proteome</keyword>
<evidence type="ECO:0000313" key="2">
    <source>
        <dbReference type="Proteomes" id="UP001148629"/>
    </source>
</evidence>
<dbReference type="EMBL" id="JANRMS010000933">
    <property type="protein sequence ID" value="KAJ3532727.1"/>
    <property type="molecule type" value="Genomic_DNA"/>
</dbReference>
<gene>
    <name evidence="1" type="ORF">NM208_g8308</name>
</gene>
<evidence type="ECO:0000313" key="1">
    <source>
        <dbReference type="EMBL" id="KAJ3532727.1"/>
    </source>
</evidence>
<sequence length="418" mass="46345">MCPNPSGVFSICYPRSSWASANSGLRATRLPKLHSESQGLFTFGLGVPGLCYHRYTSSRLLKRLPPLLTQHCPGAGQHLFGAVFVDKHLEALFSPSLSFTLPFNSITRPRLPPEIRALEIVGPYDPDPDDGELDAKSDAESDSEFEDIIPSLLQQSNERLPWDETRSTNIPISSAPSLALGAIDPTKILRHAAGRNPKISEQPNTGPSRTTSCLFGRHACECVNARRWQSSPSFTTYDTMPCPQTNRSTRPPHWFRENSPIPNLLRVTPTLTFILPETFQEYELVQEDENINAFYLLQHTPLISLSSSWRGRHMEHDARSSTLSPTGSTIDDPVEEPLMPKSMHGMLLEAKDQGLEAGQQDEDMFDFSFDLGTPTQAMTLARPPIGQIQFREVDIYPIAPTDLKIITTAINAVGHAGD</sequence>